<protein>
    <submittedName>
        <fullName evidence="4">GNAT family N-acetyltransferase</fullName>
    </submittedName>
</protein>
<sequence length="175" mass="20043">MSSKSYAVRRANLEDALPLAAFAMRTFIDTYQDHNTPEDMEQYLAEHLTLACHKKALAREDTLFLLMHMADELCGYARMNLEKPTVTLPVSPCLELERFYIDKPFHGEGLASPLMAACGDEARSLGFRGIWLGVWSENRRARRFYEKMGFGDVGEKSFMLGKDLQVDRVLLWDLE</sequence>
<dbReference type="SUPFAM" id="SSF55729">
    <property type="entry name" value="Acyl-CoA N-acyltransferases (Nat)"/>
    <property type="match status" value="1"/>
</dbReference>
<proteinExistence type="predicted"/>
<dbReference type="Gene3D" id="3.40.630.30">
    <property type="match status" value="1"/>
</dbReference>
<keyword evidence="5" id="KW-1185">Reference proteome</keyword>
<reference evidence="4" key="1">
    <citation type="submission" date="2021-03" db="EMBL/GenBank/DDBJ databases">
        <title>Acanthopleuribacteraceae sp. M133.</title>
        <authorList>
            <person name="Wang G."/>
        </authorList>
    </citation>
    <scope>NUCLEOTIDE SEQUENCE</scope>
    <source>
        <strain evidence="4">M133</strain>
    </source>
</reference>
<evidence type="ECO:0000256" key="1">
    <source>
        <dbReference type="ARBA" id="ARBA00022679"/>
    </source>
</evidence>
<dbReference type="PANTHER" id="PTHR43877">
    <property type="entry name" value="AMINOALKYLPHOSPHONATE N-ACETYLTRANSFERASE-RELATED-RELATED"/>
    <property type="match status" value="1"/>
</dbReference>
<dbReference type="KEGG" id="scor:J3U87_27595"/>
<evidence type="ECO:0000313" key="5">
    <source>
        <dbReference type="Proteomes" id="UP000663929"/>
    </source>
</evidence>
<feature type="domain" description="N-acetyltransferase" evidence="3">
    <location>
        <begin position="6"/>
        <end position="175"/>
    </location>
</feature>
<dbReference type="Pfam" id="PF00583">
    <property type="entry name" value="Acetyltransf_1"/>
    <property type="match status" value="1"/>
</dbReference>
<dbReference type="InterPro" id="IPR016181">
    <property type="entry name" value="Acyl_CoA_acyltransferase"/>
</dbReference>
<dbReference type="PROSITE" id="PS51186">
    <property type="entry name" value="GNAT"/>
    <property type="match status" value="1"/>
</dbReference>
<name>A0A8A4THG3_SULCO</name>
<dbReference type="InterPro" id="IPR000182">
    <property type="entry name" value="GNAT_dom"/>
</dbReference>
<keyword evidence="1" id="KW-0808">Transferase</keyword>
<dbReference type="RefSeq" id="WP_237379001.1">
    <property type="nucleotide sequence ID" value="NZ_CP071793.1"/>
</dbReference>
<dbReference type="InterPro" id="IPR050832">
    <property type="entry name" value="Bact_Acetyltransf"/>
</dbReference>
<dbReference type="Proteomes" id="UP000663929">
    <property type="component" value="Chromosome"/>
</dbReference>
<gene>
    <name evidence="4" type="ORF">J3U87_27595</name>
</gene>
<evidence type="ECO:0000313" key="4">
    <source>
        <dbReference type="EMBL" id="QTD49366.1"/>
    </source>
</evidence>
<dbReference type="CDD" id="cd04301">
    <property type="entry name" value="NAT_SF"/>
    <property type="match status" value="1"/>
</dbReference>
<evidence type="ECO:0000256" key="2">
    <source>
        <dbReference type="ARBA" id="ARBA00023315"/>
    </source>
</evidence>
<accession>A0A8A4THG3</accession>
<dbReference type="EMBL" id="CP071793">
    <property type="protein sequence ID" value="QTD49366.1"/>
    <property type="molecule type" value="Genomic_DNA"/>
</dbReference>
<dbReference type="GO" id="GO:0016747">
    <property type="term" value="F:acyltransferase activity, transferring groups other than amino-acyl groups"/>
    <property type="evidence" value="ECO:0007669"/>
    <property type="project" value="InterPro"/>
</dbReference>
<keyword evidence="2" id="KW-0012">Acyltransferase</keyword>
<evidence type="ECO:0000259" key="3">
    <source>
        <dbReference type="PROSITE" id="PS51186"/>
    </source>
</evidence>
<organism evidence="4 5">
    <name type="scientific">Sulfidibacter corallicola</name>
    <dbReference type="NCBI Taxonomy" id="2818388"/>
    <lineage>
        <taxon>Bacteria</taxon>
        <taxon>Pseudomonadati</taxon>
        <taxon>Acidobacteriota</taxon>
        <taxon>Holophagae</taxon>
        <taxon>Acanthopleuribacterales</taxon>
        <taxon>Acanthopleuribacteraceae</taxon>
        <taxon>Sulfidibacter</taxon>
    </lineage>
</organism>
<dbReference type="AlphaFoldDB" id="A0A8A4THG3"/>